<reference evidence="2 3" key="2">
    <citation type="submission" date="2017-10" db="EMBL/GenBank/DDBJ databases">
        <title>Genome analyses suggest a sexual origin of heterokaryosis in a supposedly ancient asexual fungus.</title>
        <authorList>
            <person name="Corradi N."/>
            <person name="Sedzielewska K."/>
            <person name="Noel J."/>
            <person name="Charron P."/>
            <person name="Farinelli L."/>
            <person name="Marton T."/>
            <person name="Kruger M."/>
            <person name="Pelin A."/>
            <person name="Brachmann A."/>
            <person name="Corradi N."/>
        </authorList>
    </citation>
    <scope>NUCLEOTIDE SEQUENCE [LARGE SCALE GENOMIC DNA]</scope>
    <source>
        <strain evidence="2 3">A1</strain>
    </source>
</reference>
<accession>A0A2N0QKG6</accession>
<evidence type="ECO:0000313" key="2">
    <source>
        <dbReference type="EMBL" id="PKC51546.1"/>
    </source>
</evidence>
<dbReference type="GO" id="GO:0006935">
    <property type="term" value="P:chemotaxis"/>
    <property type="evidence" value="ECO:0007669"/>
    <property type="project" value="UniProtKB-KW"/>
</dbReference>
<feature type="non-terminal residue" evidence="2">
    <location>
        <position position="95"/>
    </location>
</feature>
<protein>
    <recommendedName>
        <fullName evidence="4">Chemotaxis protein CheX</fullName>
    </recommendedName>
</protein>
<reference evidence="2 3" key="1">
    <citation type="submission" date="2017-10" db="EMBL/GenBank/DDBJ databases">
        <title>Extensive intraspecific genome diversity in a model arbuscular mycorrhizal fungus.</title>
        <authorList>
            <person name="Chen E.C.H."/>
            <person name="Morin E."/>
            <person name="Baudet D."/>
            <person name="Noel J."/>
            <person name="Ndikumana S."/>
            <person name="Charron P."/>
            <person name="St-Onge C."/>
            <person name="Giorgi J."/>
            <person name="Grigoriev I.V."/>
            <person name="Roux C."/>
            <person name="Martin F.M."/>
            <person name="Corradi N."/>
        </authorList>
    </citation>
    <scope>NUCLEOTIDE SEQUENCE [LARGE SCALE GENOMIC DNA]</scope>
    <source>
        <strain evidence="2 3">A1</strain>
    </source>
</reference>
<sequence length="95" mass="10439">MENSNNIQLILDGTIHAIKTIVPMDVNIQPYTLMNEPYVQQEIGVLIGLIGDFKGRIIIDSSLSTFSEIGSNMFGMPLEGIMLESFTGEFGNMIA</sequence>
<organism evidence="2 3">
    <name type="scientific">Rhizophagus irregularis</name>
    <dbReference type="NCBI Taxonomy" id="588596"/>
    <lineage>
        <taxon>Eukaryota</taxon>
        <taxon>Fungi</taxon>
        <taxon>Fungi incertae sedis</taxon>
        <taxon>Mucoromycota</taxon>
        <taxon>Glomeromycotina</taxon>
        <taxon>Glomeromycetes</taxon>
        <taxon>Glomerales</taxon>
        <taxon>Glomeraceae</taxon>
        <taxon>Rhizophagus</taxon>
    </lineage>
</organism>
<name>A0A2N0QKG6_9GLOM</name>
<dbReference type="InterPro" id="IPR028976">
    <property type="entry name" value="CheC-like_sf"/>
</dbReference>
<proteinExistence type="predicted"/>
<keyword evidence="1" id="KW-0145">Chemotaxis</keyword>
<comment type="caution">
    <text evidence="2">The sequence shown here is derived from an EMBL/GenBank/DDBJ whole genome shotgun (WGS) entry which is preliminary data.</text>
</comment>
<dbReference type="VEuPathDB" id="FungiDB:RhiirA1_483517"/>
<dbReference type="SUPFAM" id="SSF103039">
    <property type="entry name" value="CheC-like"/>
    <property type="match status" value="1"/>
</dbReference>
<evidence type="ECO:0000313" key="3">
    <source>
        <dbReference type="Proteomes" id="UP000232688"/>
    </source>
</evidence>
<dbReference type="Gene3D" id="3.40.1550.10">
    <property type="entry name" value="CheC-like"/>
    <property type="match status" value="1"/>
</dbReference>
<dbReference type="AlphaFoldDB" id="A0A2N0QKG6"/>
<evidence type="ECO:0000256" key="1">
    <source>
        <dbReference type="ARBA" id="ARBA00022500"/>
    </source>
</evidence>
<dbReference type="CDD" id="cd17906">
    <property type="entry name" value="CheX"/>
    <property type="match status" value="1"/>
</dbReference>
<evidence type="ECO:0008006" key="4">
    <source>
        <dbReference type="Google" id="ProtNLM"/>
    </source>
</evidence>
<dbReference type="Proteomes" id="UP000232688">
    <property type="component" value="Unassembled WGS sequence"/>
</dbReference>
<dbReference type="EMBL" id="LLXH01007449">
    <property type="protein sequence ID" value="PKC51546.1"/>
    <property type="molecule type" value="Genomic_DNA"/>
</dbReference>
<gene>
    <name evidence="2" type="ORF">RhiirA1_483517</name>
</gene>